<evidence type="ECO:0000313" key="4">
    <source>
        <dbReference type="Proteomes" id="UP000252355"/>
    </source>
</evidence>
<feature type="transmembrane region" description="Helical" evidence="1">
    <location>
        <begin position="95"/>
        <end position="115"/>
    </location>
</feature>
<evidence type="ECO:0000259" key="2">
    <source>
        <dbReference type="Pfam" id="PF00892"/>
    </source>
</evidence>
<name>A0A367ZU96_9BACT</name>
<protein>
    <submittedName>
        <fullName evidence="3">Permease of the drug/metabolite transporter (DMT) superfamily</fullName>
    </submittedName>
</protein>
<organism evidence="3 4">
    <name type="scientific">Candidatus Ozemobacter sibiricus</name>
    <dbReference type="NCBI Taxonomy" id="2268124"/>
    <lineage>
        <taxon>Bacteria</taxon>
        <taxon>Candidatus Ozemobacteria</taxon>
        <taxon>Candidatus Ozemobacterales</taxon>
        <taxon>Candidatus Ozemobacteraceae</taxon>
        <taxon>Candidatus Ozemobacter</taxon>
    </lineage>
</organism>
<feature type="domain" description="EamA" evidence="2">
    <location>
        <begin position="5"/>
        <end position="141"/>
    </location>
</feature>
<dbReference type="GO" id="GO:0016020">
    <property type="term" value="C:membrane"/>
    <property type="evidence" value="ECO:0007669"/>
    <property type="project" value="InterPro"/>
</dbReference>
<reference evidence="3 4" key="1">
    <citation type="submission" date="2018-05" db="EMBL/GenBank/DDBJ databases">
        <title>A metagenomic window into the 2 km-deep terrestrial subsurface aquifer revealed taxonomically and functionally diverse microbial community comprising novel uncultured bacterial lineages.</title>
        <authorList>
            <person name="Kadnikov V.V."/>
            <person name="Mardanov A.V."/>
            <person name="Beletsky A.V."/>
            <person name="Banks D."/>
            <person name="Pimenov N.V."/>
            <person name="Frank Y.A."/>
            <person name="Karnachuk O.V."/>
            <person name="Ravin N.V."/>
        </authorList>
    </citation>
    <scope>NUCLEOTIDE SEQUENCE [LARGE SCALE GENOMIC DNA]</scope>
    <source>
        <strain evidence="3">BY5</strain>
    </source>
</reference>
<accession>A0A367ZU96</accession>
<dbReference type="SUPFAM" id="SSF103481">
    <property type="entry name" value="Multidrug resistance efflux transporter EmrE"/>
    <property type="match status" value="1"/>
</dbReference>
<dbReference type="AlphaFoldDB" id="A0A367ZU96"/>
<comment type="caution">
    <text evidence="3">The sequence shown here is derived from an EMBL/GenBank/DDBJ whole genome shotgun (WGS) entry which is preliminary data.</text>
</comment>
<dbReference type="Pfam" id="PF00892">
    <property type="entry name" value="EamA"/>
    <property type="match status" value="1"/>
</dbReference>
<keyword evidence="1" id="KW-0812">Transmembrane</keyword>
<feature type="transmembrane region" description="Helical" evidence="1">
    <location>
        <begin position="122"/>
        <end position="141"/>
    </location>
</feature>
<sequence length="142" mass="14801">MSGRLAVGVTFVLWAIIPIVDKLALAGRPAPPAGVVARLLVAAVVLLPGLACSPALREGLAELGGREWLAFGVSGVISLLLAQYCYYVALRDRSVATLFPFLFGGAPVLTMGLAWAILGEPIGWRAGLGGGLIFLGSLLLFW</sequence>
<dbReference type="InterPro" id="IPR037185">
    <property type="entry name" value="EmrE-like"/>
</dbReference>
<dbReference type="EMBL" id="QOQW01000004">
    <property type="protein sequence ID" value="RCK80911.1"/>
    <property type="molecule type" value="Genomic_DNA"/>
</dbReference>
<evidence type="ECO:0000256" key="1">
    <source>
        <dbReference type="SAM" id="Phobius"/>
    </source>
</evidence>
<dbReference type="InterPro" id="IPR000620">
    <property type="entry name" value="EamA_dom"/>
</dbReference>
<proteinExistence type="predicted"/>
<feature type="transmembrane region" description="Helical" evidence="1">
    <location>
        <begin position="68"/>
        <end position="89"/>
    </location>
</feature>
<gene>
    <name evidence="3" type="ORF">OZSIB_2799</name>
</gene>
<feature type="transmembrane region" description="Helical" evidence="1">
    <location>
        <begin position="36"/>
        <end position="56"/>
    </location>
</feature>
<evidence type="ECO:0000313" key="3">
    <source>
        <dbReference type="EMBL" id="RCK80911.1"/>
    </source>
</evidence>
<keyword evidence="1" id="KW-0472">Membrane</keyword>
<dbReference type="Proteomes" id="UP000252355">
    <property type="component" value="Unassembled WGS sequence"/>
</dbReference>
<keyword evidence="1" id="KW-1133">Transmembrane helix</keyword>
<dbReference type="Gene3D" id="1.10.3730.20">
    <property type="match status" value="1"/>
</dbReference>